<proteinExistence type="inferred from homology"/>
<protein>
    <recommendedName>
        <fullName evidence="11">QacE family quaternary ammonium compound efflux SMR transporter</fullName>
    </recommendedName>
</protein>
<feature type="transmembrane region" description="Helical" evidence="8">
    <location>
        <begin position="5"/>
        <end position="25"/>
    </location>
</feature>
<keyword evidence="10" id="KW-1185">Reference proteome</keyword>
<dbReference type="FunFam" id="1.10.3730.20:FF:000001">
    <property type="entry name" value="Quaternary ammonium compound resistance transporter SugE"/>
    <property type="match status" value="1"/>
</dbReference>
<dbReference type="PANTHER" id="PTHR30561:SF1">
    <property type="entry name" value="MULTIDRUG TRANSPORTER EMRE"/>
    <property type="match status" value="1"/>
</dbReference>
<keyword evidence="2" id="KW-0813">Transport</keyword>
<evidence type="ECO:0000256" key="2">
    <source>
        <dbReference type="ARBA" id="ARBA00022448"/>
    </source>
</evidence>
<evidence type="ECO:0000256" key="1">
    <source>
        <dbReference type="ARBA" id="ARBA00004651"/>
    </source>
</evidence>
<dbReference type="PANTHER" id="PTHR30561">
    <property type="entry name" value="SMR FAMILY PROTON-DEPENDENT DRUG EFFLUX TRANSPORTER SUGE"/>
    <property type="match status" value="1"/>
</dbReference>
<dbReference type="GO" id="GO:0022857">
    <property type="term" value="F:transmembrane transporter activity"/>
    <property type="evidence" value="ECO:0007669"/>
    <property type="project" value="InterPro"/>
</dbReference>
<evidence type="ECO:0008006" key="11">
    <source>
        <dbReference type="Google" id="ProtNLM"/>
    </source>
</evidence>
<evidence type="ECO:0000256" key="3">
    <source>
        <dbReference type="ARBA" id="ARBA00022475"/>
    </source>
</evidence>
<dbReference type="AlphaFoldDB" id="A0A9D5I203"/>
<keyword evidence="4 7" id="KW-0812">Transmembrane</keyword>
<evidence type="ECO:0000256" key="4">
    <source>
        <dbReference type="ARBA" id="ARBA00022692"/>
    </source>
</evidence>
<keyword evidence="3" id="KW-1003">Cell membrane</keyword>
<dbReference type="EMBL" id="LJJD01000018">
    <property type="protein sequence ID" value="KQL57198.1"/>
    <property type="molecule type" value="Genomic_DNA"/>
</dbReference>
<accession>A0A9D5I203</accession>
<sequence length="114" mass="12461">MQKHYLYLALAIFFGLCGQILLQYTNGFTEVSFTIGCLASYFLGFSFLAFAVKKLPLSISYAIWGGVGAAMSVIVGVILFNESLSFTKISGATLIIIGIVLLQLRKKKPVQNEN</sequence>
<dbReference type="SUPFAM" id="SSF103481">
    <property type="entry name" value="Multidrug resistance efflux transporter EmrE"/>
    <property type="match status" value="1"/>
</dbReference>
<feature type="transmembrane region" description="Helical" evidence="8">
    <location>
        <begin position="59"/>
        <end position="80"/>
    </location>
</feature>
<dbReference type="Gene3D" id="1.10.3730.20">
    <property type="match status" value="1"/>
</dbReference>
<organism evidence="9 10">
    <name type="scientific">Alkalicoccobacillus plakortidis</name>
    <dbReference type="NCBI Taxonomy" id="444060"/>
    <lineage>
        <taxon>Bacteria</taxon>
        <taxon>Bacillati</taxon>
        <taxon>Bacillota</taxon>
        <taxon>Bacilli</taxon>
        <taxon>Bacillales</taxon>
        <taxon>Bacillaceae</taxon>
        <taxon>Alkalicoccobacillus</taxon>
    </lineage>
</organism>
<dbReference type="InterPro" id="IPR037185">
    <property type="entry name" value="EmrE-like"/>
</dbReference>
<comment type="similarity">
    <text evidence="7">Belongs to the drug/metabolite transporter (DMT) superfamily. Small multidrug resistance (SMR) (TC 2.A.7.1) family.</text>
</comment>
<name>A0A9D5I203_9BACI</name>
<dbReference type="Pfam" id="PF00893">
    <property type="entry name" value="Multi_Drug_Res"/>
    <property type="match status" value="1"/>
</dbReference>
<evidence type="ECO:0000256" key="6">
    <source>
        <dbReference type="ARBA" id="ARBA00023136"/>
    </source>
</evidence>
<evidence type="ECO:0000256" key="7">
    <source>
        <dbReference type="RuleBase" id="RU003942"/>
    </source>
</evidence>
<keyword evidence="5 8" id="KW-1133">Transmembrane helix</keyword>
<dbReference type="GO" id="GO:0005886">
    <property type="term" value="C:plasma membrane"/>
    <property type="evidence" value="ECO:0007669"/>
    <property type="project" value="UniProtKB-SubCell"/>
</dbReference>
<dbReference type="Proteomes" id="UP000051061">
    <property type="component" value="Unassembled WGS sequence"/>
</dbReference>
<keyword evidence="6 8" id="KW-0472">Membrane</keyword>
<evidence type="ECO:0000313" key="10">
    <source>
        <dbReference type="Proteomes" id="UP000051061"/>
    </source>
</evidence>
<comment type="caution">
    <text evidence="9">The sequence shown here is derived from an EMBL/GenBank/DDBJ whole genome shotgun (WGS) entry which is preliminary data.</text>
</comment>
<feature type="transmembrane region" description="Helical" evidence="8">
    <location>
        <begin position="86"/>
        <end position="104"/>
    </location>
</feature>
<reference evidence="9 10" key="1">
    <citation type="submission" date="2015-09" db="EMBL/GenBank/DDBJ databases">
        <title>Genome sequencing project for genomic taxonomy and phylogenomics of Bacillus-like bacteria.</title>
        <authorList>
            <person name="Liu B."/>
            <person name="Wang J."/>
            <person name="Zhu Y."/>
            <person name="Liu G."/>
            <person name="Chen Q."/>
            <person name="Chen Z."/>
            <person name="Lan J."/>
            <person name="Che J."/>
            <person name="Ge C."/>
            <person name="Shi H."/>
            <person name="Pan Z."/>
            <person name="Liu X."/>
        </authorList>
    </citation>
    <scope>NUCLEOTIDE SEQUENCE [LARGE SCALE GENOMIC DNA]</scope>
    <source>
        <strain evidence="9 10">DSM 19153</strain>
    </source>
</reference>
<evidence type="ECO:0000256" key="8">
    <source>
        <dbReference type="SAM" id="Phobius"/>
    </source>
</evidence>
<feature type="transmembrane region" description="Helical" evidence="8">
    <location>
        <begin position="31"/>
        <end position="52"/>
    </location>
</feature>
<dbReference type="InterPro" id="IPR000390">
    <property type="entry name" value="Small_drug/metabolite_transptr"/>
</dbReference>
<comment type="subcellular location">
    <subcellularLocation>
        <location evidence="1 7">Cell membrane</location>
        <topology evidence="1 7">Multi-pass membrane protein</topology>
    </subcellularLocation>
</comment>
<gene>
    <name evidence="9" type="ORF">AN965_10050</name>
</gene>
<evidence type="ECO:0000313" key="9">
    <source>
        <dbReference type="EMBL" id="KQL57198.1"/>
    </source>
</evidence>
<dbReference type="InterPro" id="IPR045324">
    <property type="entry name" value="Small_multidrug_res"/>
</dbReference>
<evidence type="ECO:0000256" key="5">
    <source>
        <dbReference type="ARBA" id="ARBA00022989"/>
    </source>
</evidence>